<organism evidence="1 2">
    <name type="scientific">Sphingopyxis granuli</name>
    <dbReference type="NCBI Taxonomy" id="267128"/>
    <lineage>
        <taxon>Bacteria</taxon>
        <taxon>Pseudomonadati</taxon>
        <taxon>Pseudomonadota</taxon>
        <taxon>Alphaproteobacteria</taxon>
        <taxon>Sphingomonadales</taxon>
        <taxon>Sphingomonadaceae</taxon>
        <taxon>Sphingopyxis</taxon>
    </lineage>
</organism>
<name>A0AA86GQ51_9SPHN</name>
<dbReference type="KEGG" id="sgi:SGRAN_2339"/>
<proteinExistence type="predicted"/>
<accession>A0AA86GQ51</accession>
<dbReference type="InterPro" id="IPR002763">
    <property type="entry name" value="DUF72"/>
</dbReference>
<gene>
    <name evidence="1" type="ORF">SGRAN_2339</name>
</gene>
<dbReference type="Proteomes" id="UP000058599">
    <property type="component" value="Chromosome"/>
</dbReference>
<evidence type="ECO:0008006" key="3">
    <source>
        <dbReference type="Google" id="ProtNLM"/>
    </source>
</evidence>
<dbReference type="Pfam" id="PF01904">
    <property type="entry name" value="DUF72"/>
    <property type="match status" value="1"/>
</dbReference>
<dbReference type="EMBL" id="CP012199">
    <property type="protein sequence ID" value="AMG74703.1"/>
    <property type="molecule type" value="Genomic_DNA"/>
</dbReference>
<dbReference type="SUPFAM" id="SSF117396">
    <property type="entry name" value="TM1631-like"/>
    <property type="match status" value="1"/>
</dbReference>
<dbReference type="AlphaFoldDB" id="A0AA86GQ51"/>
<dbReference type="PANTHER" id="PTHR30348">
    <property type="entry name" value="UNCHARACTERIZED PROTEIN YECE"/>
    <property type="match status" value="1"/>
</dbReference>
<reference evidence="1 2" key="1">
    <citation type="journal article" date="2016" name="BMC Genomics">
        <title>Genomic analysis of the nitrate-respiring Sphingopyxis granuli (formerly Sphingomonas macrogoltabida) strain TFA.</title>
        <authorList>
            <person name="Garcia-Romero I."/>
            <person name="Perez-Pulido A.J."/>
            <person name="Gonzalez-Flores Y.E."/>
            <person name="Reyes-Ramirez F."/>
            <person name="Santero E."/>
            <person name="Floriano B."/>
        </authorList>
    </citation>
    <scope>NUCLEOTIDE SEQUENCE [LARGE SCALE GENOMIC DNA]</scope>
    <source>
        <strain evidence="1 2">TFA</strain>
    </source>
</reference>
<keyword evidence="2" id="KW-1185">Reference proteome</keyword>
<sequence>MSVRIGTAGWSIAARYADAFPHEGFALERYAARLSCVEVNSSFYRSHRPETWSRWGAIVPRDFRFSVKVPRTITHERALADCGDPIAKLLDETAGLGDKLGVLLVQLPPKLVFDSAIAEAFFHQLTAASAARVVCEPRHASWFAAEADDLLASLRIARVAADPARVPAAAMPGGWRGFSYWRLHGSPVVYHSPYGADRLKAYGAQLVQAESTAPAWCIFDNTASFAALGDALALESLLSADSALRETDGLAPRVRS</sequence>
<evidence type="ECO:0000313" key="2">
    <source>
        <dbReference type="Proteomes" id="UP000058599"/>
    </source>
</evidence>
<dbReference type="PANTHER" id="PTHR30348:SF14">
    <property type="entry name" value="BLR8050 PROTEIN"/>
    <property type="match status" value="1"/>
</dbReference>
<dbReference type="RefSeq" id="WP_067183847.1">
    <property type="nucleotide sequence ID" value="NZ_CP012199.1"/>
</dbReference>
<dbReference type="InterPro" id="IPR036520">
    <property type="entry name" value="UPF0759_sf"/>
</dbReference>
<protein>
    <recommendedName>
        <fullName evidence="3">DUF72 domain-containing protein</fullName>
    </recommendedName>
</protein>
<dbReference type="Gene3D" id="3.20.20.410">
    <property type="entry name" value="Protein of unknown function UPF0759"/>
    <property type="match status" value="1"/>
</dbReference>
<evidence type="ECO:0000313" key="1">
    <source>
        <dbReference type="EMBL" id="AMG74703.1"/>
    </source>
</evidence>